<evidence type="ECO:0000313" key="3">
    <source>
        <dbReference type="Proteomes" id="UP001520654"/>
    </source>
</evidence>
<evidence type="ECO:0000313" key="2">
    <source>
        <dbReference type="EMBL" id="MCC0098411.1"/>
    </source>
</evidence>
<keyword evidence="3" id="KW-1185">Reference proteome</keyword>
<feature type="compositionally biased region" description="Polar residues" evidence="1">
    <location>
        <begin position="62"/>
        <end position="77"/>
    </location>
</feature>
<feature type="region of interest" description="Disordered" evidence="1">
    <location>
        <begin position="51"/>
        <end position="77"/>
    </location>
</feature>
<reference evidence="2 3" key="1">
    <citation type="submission" date="2021-08" db="EMBL/GenBank/DDBJ databases">
        <title>Genomic Architecture of Streptomyces flavotricini NGL1 and Streptomyces erythrochromogenes HMS4 With Differential Plant Beneficial attributes and laccase production capabilities.</title>
        <authorList>
            <person name="Salwan R."/>
            <person name="Kaur R."/>
            <person name="Sharma V."/>
        </authorList>
    </citation>
    <scope>NUCLEOTIDE SEQUENCE [LARGE SCALE GENOMIC DNA]</scope>
    <source>
        <strain evidence="2 3">NGL1</strain>
    </source>
</reference>
<proteinExistence type="predicted"/>
<dbReference type="Proteomes" id="UP001520654">
    <property type="component" value="Unassembled WGS sequence"/>
</dbReference>
<dbReference type="EMBL" id="JAINUL010000001">
    <property type="protein sequence ID" value="MCC0098411.1"/>
    <property type="molecule type" value="Genomic_DNA"/>
</dbReference>
<organism evidence="2 3">
    <name type="scientific">Streptomyces flavotricini</name>
    <dbReference type="NCBI Taxonomy" id="66888"/>
    <lineage>
        <taxon>Bacteria</taxon>
        <taxon>Bacillati</taxon>
        <taxon>Actinomycetota</taxon>
        <taxon>Actinomycetes</taxon>
        <taxon>Kitasatosporales</taxon>
        <taxon>Streptomycetaceae</taxon>
        <taxon>Streptomyces</taxon>
    </lineage>
</organism>
<comment type="caution">
    <text evidence="2">The sequence shown here is derived from an EMBL/GenBank/DDBJ whole genome shotgun (WGS) entry which is preliminary data.</text>
</comment>
<sequence>MNTVTLTVSGFRGDMRVTETGSNASKIIHKGTPTISMPAPGSYVVEWSNAPTPAESRRTTCAGDSTTTNQGEDQYGTGFQQGLKETLATCQKNAPKQLAPDPNWRAGYDKGAETALNSKRCAD</sequence>
<protein>
    <submittedName>
        <fullName evidence="2">Uncharacterized protein</fullName>
    </submittedName>
</protein>
<evidence type="ECO:0000256" key="1">
    <source>
        <dbReference type="SAM" id="MobiDB-lite"/>
    </source>
</evidence>
<accession>A0ABS8EB99</accession>
<dbReference type="RefSeq" id="WP_229340080.1">
    <property type="nucleotide sequence ID" value="NZ_JAINUL010000001.1"/>
</dbReference>
<name>A0ABS8EB99_9ACTN</name>
<gene>
    <name evidence="2" type="ORF">K7B10_27320</name>
</gene>